<sequence>DEKEALEKDLDDIQRDYSDEREALVKEVAHWQERSKALEETLERLRSENEGAEADARWENAKLVTEKLALRDEIRRCKIELALNEDEKSKLLDLTEALQESHVSLDALHGKLFDTYRDLAQRFVEMTNSSDTMQMTVEELKEQSARDRRDLKALRASAQSDAQSFEKYMTDMEDQQIHVVGELEAQLTAASALSKELKERVAKLETENRRLMMSQTAETKDLQKTVAELTSHLEFSQQEMMSENAALAERLRMAERAAKRLETENARMAGRMDAMAAGSGMNGSAQASWEREREQLTAQVKRLRRAAEKAEQRAQEAREDGDSNWAEWQREKKSADERHRRLTTRLQEHVNHAADVNSALDDERTNGVAMPPSAAMSRRTRNISEEEQTLDQMMSQLDTDDSMGMATATKEPVQQPAQQPKRRGRPAGKKAAAVADGAPATSKTAPANTPARRGRGRGRPPKHTAAGTAAAATDDVNTAPKGRTKRVAARNRKTIVEMDTELMTQPAQKREGKKAGHLLQQPSEENAASSQIDDTHMTPTDKVPRAPSPKRKHGGLGKITLGAVRSGSAATGVTLKKKRRLNMRDIQNNLSTAKQAMAGAGKLAATAAPRAKINQPIQFVVAKLRSGPKGLET</sequence>
<dbReference type="Proteomes" id="UP001150603">
    <property type="component" value="Unassembled WGS sequence"/>
</dbReference>
<evidence type="ECO:0000313" key="1">
    <source>
        <dbReference type="EMBL" id="KAJ1951028.1"/>
    </source>
</evidence>
<evidence type="ECO:0000313" key="2">
    <source>
        <dbReference type="Proteomes" id="UP001150603"/>
    </source>
</evidence>
<name>A0ACC1JGZ0_9FUNG</name>
<dbReference type="EMBL" id="JANBPW010000073">
    <property type="protein sequence ID" value="KAJ1951028.1"/>
    <property type="molecule type" value="Genomic_DNA"/>
</dbReference>
<gene>
    <name evidence="1" type="ORF">FBU59_000398</name>
</gene>
<proteinExistence type="predicted"/>
<keyword evidence="2" id="KW-1185">Reference proteome</keyword>
<protein>
    <submittedName>
        <fullName evidence="1">Uncharacterized protein</fullName>
    </submittedName>
</protein>
<organism evidence="1 2">
    <name type="scientific">Linderina macrospora</name>
    <dbReference type="NCBI Taxonomy" id="4868"/>
    <lineage>
        <taxon>Eukaryota</taxon>
        <taxon>Fungi</taxon>
        <taxon>Fungi incertae sedis</taxon>
        <taxon>Zoopagomycota</taxon>
        <taxon>Kickxellomycotina</taxon>
        <taxon>Kickxellomycetes</taxon>
        <taxon>Kickxellales</taxon>
        <taxon>Kickxellaceae</taxon>
        <taxon>Linderina</taxon>
    </lineage>
</organism>
<reference evidence="1" key="1">
    <citation type="submission" date="2022-07" db="EMBL/GenBank/DDBJ databases">
        <title>Phylogenomic reconstructions and comparative analyses of Kickxellomycotina fungi.</title>
        <authorList>
            <person name="Reynolds N.K."/>
            <person name="Stajich J.E."/>
            <person name="Barry K."/>
            <person name="Grigoriev I.V."/>
            <person name="Crous P."/>
            <person name="Smith M.E."/>
        </authorList>
    </citation>
    <scope>NUCLEOTIDE SEQUENCE</scope>
    <source>
        <strain evidence="1">NRRL 5244</strain>
    </source>
</reference>
<accession>A0ACC1JGZ0</accession>
<comment type="caution">
    <text evidence="1">The sequence shown here is derived from an EMBL/GenBank/DDBJ whole genome shotgun (WGS) entry which is preliminary data.</text>
</comment>
<feature type="non-terminal residue" evidence="1">
    <location>
        <position position="1"/>
    </location>
</feature>